<dbReference type="GO" id="GO:0005829">
    <property type="term" value="C:cytosol"/>
    <property type="evidence" value="ECO:0007669"/>
    <property type="project" value="TreeGrafter"/>
</dbReference>
<dbReference type="STRING" id="400727.A0A2T7P1T7"/>
<dbReference type="SUPFAM" id="SSF52283">
    <property type="entry name" value="Formate/glycerate dehydrogenase catalytic domain-like"/>
    <property type="match status" value="1"/>
</dbReference>
<evidence type="ECO:0000256" key="1">
    <source>
        <dbReference type="ARBA" id="ARBA00023002"/>
    </source>
</evidence>
<evidence type="ECO:0000313" key="5">
    <source>
        <dbReference type="EMBL" id="PVD27381.1"/>
    </source>
</evidence>
<comment type="similarity">
    <text evidence="2">Belongs to the D-isomer specific 2-hydroxyacid dehydrogenase family.</text>
</comment>
<dbReference type="AlphaFoldDB" id="A0A2T7P1T7"/>
<comment type="caution">
    <text evidence="5">The sequence shown here is derived from an EMBL/GenBank/DDBJ whole genome shotgun (WGS) entry which is preliminary data.</text>
</comment>
<dbReference type="Pfam" id="PF02826">
    <property type="entry name" value="2-Hacid_dh_C"/>
    <property type="match status" value="1"/>
</dbReference>
<dbReference type="InterPro" id="IPR006139">
    <property type="entry name" value="D-isomer_2_OHA_DH_cat_dom"/>
</dbReference>
<dbReference type="Pfam" id="PF00389">
    <property type="entry name" value="2-Hacid_dh"/>
    <property type="match status" value="1"/>
</dbReference>
<dbReference type="GO" id="GO:0051287">
    <property type="term" value="F:NAD binding"/>
    <property type="evidence" value="ECO:0007669"/>
    <property type="project" value="InterPro"/>
</dbReference>
<sequence>MDDNYSIKPVVFITSPFEAEEIRRLEATCDVRWLPGAPHPLPRDVLLKNVRDVHGLIIWTQDRVDAELLDAAGPQLRVIGTVSVGLDHIDLKECQRRGVSVGYTPGVLTAAVAELTVTLLLMTIRNIQQALHGVRSGSWFVQGDLSMDLMGGEVSGSVVGIVGLGSIGLAVATRLKAFQPARIIYCSSSNTPKAGASLHRTSPTLGKEAGQYGSEKSVSQSDIVIATCSMNRDSNNNLFNAAAFASMRSSSVFINVSRGALVDQEALVSALSSGQIAAAGVDVTSPEPLPPDHPMLQLPNLTVLPHLGWATRRACMSTCHVTVDNILAGLQGHPLPSPVP</sequence>
<feature type="domain" description="D-isomer specific 2-hydroxyacid dehydrogenase catalytic" evidence="3">
    <location>
        <begin position="11"/>
        <end position="339"/>
    </location>
</feature>
<dbReference type="OrthoDB" id="298012at2759"/>
<feature type="domain" description="D-isomer specific 2-hydroxyacid dehydrogenase NAD-binding" evidence="4">
    <location>
        <begin position="118"/>
        <end position="308"/>
    </location>
</feature>
<organism evidence="5 6">
    <name type="scientific">Pomacea canaliculata</name>
    <name type="common">Golden apple snail</name>
    <dbReference type="NCBI Taxonomy" id="400727"/>
    <lineage>
        <taxon>Eukaryota</taxon>
        <taxon>Metazoa</taxon>
        <taxon>Spiralia</taxon>
        <taxon>Lophotrochozoa</taxon>
        <taxon>Mollusca</taxon>
        <taxon>Gastropoda</taxon>
        <taxon>Caenogastropoda</taxon>
        <taxon>Architaenioglossa</taxon>
        <taxon>Ampullarioidea</taxon>
        <taxon>Ampullariidae</taxon>
        <taxon>Pomacea</taxon>
    </lineage>
</organism>
<dbReference type="InterPro" id="IPR006140">
    <property type="entry name" value="D-isomer_DH_NAD-bd"/>
</dbReference>
<evidence type="ECO:0000313" key="6">
    <source>
        <dbReference type="Proteomes" id="UP000245119"/>
    </source>
</evidence>
<dbReference type="EMBL" id="PZQS01000007">
    <property type="protein sequence ID" value="PVD27381.1"/>
    <property type="molecule type" value="Genomic_DNA"/>
</dbReference>
<evidence type="ECO:0000256" key="2">
    <source>
        <dbReference type="RuleBase" id="RU003719"/>
    </source>
</evidence>
<dbReference type="InterPro" id="IPR050223">
    <property type="entry name" value="D-isomer_2-hydroxyacid_DH"/>
</dbReference>
<proteinExistence type="inferred from homology"/>
<dbReference type="PANTHER" id="PTHR10996:SF277">
    <property type="entry name" value="GLYOXYLATE REDUCTASE_HYDROXYPYRUVATE REDUCTASE"/>
    <property type="match status" value="1"/>
</dbReference>
<evidence type="ECO:0008006" key="7">
    <source>
        <dbReference type="Google" id="ProtNLM"/>
    </source>
</evidence>
<dbReference type="InterPro" id="IPR029753">
    <property type="entry name" value="D-isomer_DH_CS"/>
</dbReference>
<dbReference type="SUPFAM" id="SSF51735">
    <property type="entry name" value="NAD(P)-binding Rossmann-fold domains"/>
    <property type="match status" value="1"/>
</dbReference>
<keyword evidence="1 2" id="KW-0560">Oxidoreductase</keyword>
<gene>
    <name evidence="5" type="ORF">C0Q70_12539</name>
</gene>
<dbReference type="GO" id="GO:0008465">
    <property type="term" value="F:hydroxypyruvate reductase (NADH) activity"/>
    <property type="evidence" value="ECO:0007669"/>
    <property type="project" value="TreeGrafter"/>
</dbReference>
<dbReference type="InterPro" id="IPR036291">
    <property type="entry name" value="NAD(P)-bd_dom_sf"/>
</dbReference>
<protein>
    <recommendedName>
        <fullName evidence="7">Glyoxylate reductase/hydroxypyruvate reductase</fullName>
    </recommendedName>
</protein>
<dbReference type="Gene3D" id="3.40.50.720">
    <property type="entry name" value="NAD(P)-binding Rossmann-like Domain"/>
    <property type="match status" value="2"/>
</dbReference>
<accession>A0A2T7P1T7</accession>
<keyword evidence="6" id="KW-1185">Reference proteome</keyword>
<dbReference type="Proteomes" id="UP000245119">
    <property type="component" value="Linkage Group LG7"/>
</dbReference>
<name>A0A2T7P1T7_POMCA</name>
<dbReference type="CDD" id="cd05301">
    <property type="entry name" value="GDH"/>
    <property type="match status" value="1"/>
</dbReference>
<dbReference type="PANTHER" id="PTHR10996">
    <property type="entry name" value="2-HYDROXYACID DEHYDROGENASE-RELATED"/>
    <property type="match status" value="1"/>
</dbReference>
<evidence type="ECO:0000259" key="3">
    <source>
        <dbReference type="Pfam" id="PF00389"/>
    </source>
</evidence>
<reference evidence="5 6" key="1">
    <citation type="submission" date="2018-04" db="EMBL/GenBank/DDBJ databases">
        <title>The genome of golden apple snail Pomacea canaliculata provides insight into stress tolerance and invasive adaptation.</title>
        <authorList>
            <person name="Liu C."/>
            <person name="Liu B."/>
            <person name="Ren Y."/>
            <person name="Zhang Y."/>
            <person name="Wang H."/>
            <person name="Li S."/>
            <person name="Jiang F."/>
            <person name="Yin L."/>
            <person name="Zhang G."/>
            <person name="Qian W."/>
            <person name="Fan W."/>
        </authorList>
    </citation>
    <scope>NUCLEOTIDE SEQUENCE [LARGE SCALE GENOMIC DNA]</scope>
    <source>
        <strain evidence="5">SZHN2017</strain>
        <tissue evidence="5">Muscle</tissue>
    </source>
</reference>
<dbReference type="PROSITE" id="PS00671">
    <property type="entry name" value="D_2_HYDROXYACID_DH_3"/>
    <property type="match status" value="1"/>
</dbReference>
<evidence type="ECO:0000259" key="4">
    <source>
        <dbReference type="Pfam" id="PF02826"/>
    </source>
</evidence>
<dbReference type="GO" id="GO:0030267">
    <property type="term" value="F:glyoxylate reductase (NADPH) activity"/>
    <property type="evidence" value="ECO:0007669"/>
    <property type="project" value="TreeGrafter"/>
</dbReference>